<keyword evidence="2" id="KW-0812">Transmembrane</keyword>
<dbReference type="Gene3D" id="3.40.50.150">
    <property type="entry name" value="Vaccinia Virus protein VP39"/>
    <property type="match status" value="1"/>
</dbReference>
<protein>
    <recommendedName>
        <fullName evidence="3">Methyltransferase domain-containing protein</fullName>
    </recommendedName>
</protein>
<dbReference type="AlphaFoldDB" id="A0A409YAS4"/>
<dbReference type="CDD" id="cd02440">
    <property type="entry name" value="AdoMet_MTases"/>
    <property type="match status" value="1"/>
</dbReference>
<proteinExistence type="predicted"/>
<name>A0A409YAS4_9AGAR</name>
<dbReference type="PANTHER" id="PTHR47473:SF1">
    <property type="entry name" value="METHYLTRANSFERASE DOMAIN-CONTAINING PROTEIN"/>
    <property type="match status" value="1"/>
</dbReference>
<dbReference type="InterPro" id="IPR021829">
    <property type="entry name" value="DUF3419"/>
</dbReference>
<dbReference type="PANTHER" id="PTHR47473">
    <property type="entry name" value="BTA1P"/>
    <property type="match status" value="1"/>
</dbReference>
<dbReference type="InterPro" id="IPR029063">
    <property type="entry name" value="SAM-dependent_MTases_sf"/>
</dbReference>
<dbReference type="InParanoid" id="A0A409YAS4"/>
<keyword evidence="2" id="KW-0472">Membrane</keyword>
<dbReference type="InterPro" id="IPR041698">
    <property type="entry name" value="Methyltransf_25"/>
</dbReference>
<dbReference type="Pfam" id="PF13649">
    <property type="entry name" value="Methyltransf_25"/>
    <property type="match status" value="1"/>
</dbReference>
<evidence type="ECO:0000259" key="3">
    <source>
        <dbReference type="Pfam" id="PF13649"/>
    </source>
</evidence>
<reference evidence="4 5" key="1">
    <citation type="journal article" date="2018" name="Evol. Lett.">
        <title>Horizontal gene cluster transfer increased hallucinogenic mushroom diversity.</title>
        <authorList>
            <person name="Reynolds H.T."/>
            <person name="Vijayakumar V."/>
            <person name="Gluck-Thaler E."/>
            <person name="Korotkin H.B."/>
            <person name="Matheny P.B."/>
            <person name="Slot J.C."/>
        </authorList>
    </citation>
    <scope>NUCLEOTIDE SEQUENCE [LARGE SCALE GENOMIC DNA]</scope>
    <source>
        <strain evidence="4 5">2629</strain>
    </source>
</reference>
<dbReference type="SUPFAM" id="SSF53335">
    <property type="entry name" value="S-adenosyl-L-methionine-dependent methyltransferases"/>
    <property type="match status" value="1"/>
</dbReference>
<dbReference type="Pfam" id="PF11899">
    <property type="entry name" value="DUF3419"/>
    <property type="match status" value="1"/>
</dbReference>
<evidence type="ECO:0000256" key="1">
    <source>
        <dbReference type="SAM" id="MobiDB-lite"/>
    </source>
</evidence>
<accession>A0A409YAS4</accession>
<comment type="caution">
    <text evidence="4">The sequence shown here is derived from an EMBL/GenBank/DDBJ whole genome shotgun (WGS) entry which is preliminary data.</text>
</comment>
<dbReference type="STRING" id="181874.A0A409YAS4"/>
<sequence length="1235" mass="140242">MTWLQDFSLLYFPSRFALSWTQVVTLGLVVTAITIPFAFHAGPVLRFIWHCFIAPLGDKGDQRAALEKFYEGQAEVYDKTRNGLLRGRKTMLSLSAAHMQLMQKDLPEKKGLVWVDIGGGTGYNIEMMDQFMPISSFEAIYLVDLCEPLLQVARKRFATRGWTNVHVLCQDASTFTLPSWEEGANPQGSVDLVTLSYSLSMIPNFYNLLDRVDFVLRSSTGLVSVVDFYTSGRNPSLHSQSIGGEDKTCGWLSRWFWQIWFDLDAVHLGPARRDYLEYKFGTIKSYNGRNRFVLPLIVRIPYYIWLGRPRDCDTSQFTHAFEVEGGNTVGNCSPRSLASSSPVLANSIPTLEIGSPLLGSSTVSKPHAKETLIDIVPPLSSFHYQVKKEDPAEDMRHLRLTDRDSMFVITSAGDNALHYAIAAQPKRIHCVDMNPCQGHLLELKLAAIQSLPYTDFFGLFGEGKHPSFRQLLDSKIAPLISSACYQFWRVNSSSFDPSSSFYLNGYSGLALRLAQWVFWLAGVSGDVKRMCEAETLEEQEQIWSKKLKPVLLNGLLVRILNSPVFLWNALGVPINQRQMFLNEGTASNFIHDTLNPIPSQYLFKDGAYHYLLCLLGHYTPTSCPDYLTQRGFDILRADDGKVMDAFRLHTDSIINVLRGLDSRSITRAVIMDHLDWFSPGSKEVEEEVLELRRVLSGGGFVLLRSAARNPWYNEVFIKAGFRMDVLGMRKGPHRAIDRVNIELPFPFRSIQSWFFNTYLLRQLFLVPFCSLTFVMVGINDLPVEILCMILDYHRGDTKQLKQFSLISKPLLFVCRRYLFLGMRIMEPIPSINRSTRSWRRILKRSPYIRSYIRTMELGPPIFRLLAKHHEKYSQHWTEVLTSRTPSIDSDIMCQIMASVHGVEKVTLRFEFQSWDNYSSHFKETVALVVQRRSVTCLNLEDSVDFPLELLSSSSSLRELSLVSVNLSDQASSRDSSPTPVSISDPSEVEKGESAEAFGQRGRIESLLLFNSDDAVKQLVHLSRPSTGLDLSGLKRLSVNMTGVDGRNALKLIPTVARSIETLELRMGLNYSGLDLCSFDDFPTLKSLIISQSFNQSERHPIHKLLPFFFKTENTSKLEDLQLHYRCESPYANSCEMTQQDARRLIVSAEWRRLEACLLWNQHLDGSGSKFNGEPDTKYPLLRSVAVVLRPDDVAPFMTTNLEASLNVSLTGIVPRLHKATNIRVRINNDRFEKYL</sequence>
<gene>
    <name evidence="4" type="ORF">CVT24_008964</name>
</gene>
<feature type="compositionally biased region" description="Polar residues" evidence="1">
    <location>
        <begin position="968"/>
        <end position="984"/>
    </location>
</feature>
<keyword evidence="2" id="KW-1133">Transmembrane helix</keyword>
<evidence type="ECO:0000256" key="2">
    <source>
        <dbReference type="SAM" id="Phobius"/>
    </source>
</evidence>
<organism evidence="4 5">
    <name type="scientific">Panaeolus cyanescens</name>
    <dbReference type="NCBI Taxonomy" id="181874"/>
    <lineage>
        <taxon>Eukaryota</taxon>
        <taxon>Fungi</taxon>
        <taxon>Dikarya</taxon>
        <taxon>Basidiomycota</taxon>
        <taxon>Agaricomycotina</taxon>
        <taxon>Agaricomycetes</taxon>
        <taxon>Agaricomycetidae</taxon>
        <taxon>Agaricales</taxon>
        <taxon>Agaricineae</taxon>
        <taxon>Galeropsidaceae</taxon>
        <taxon>Panaeolus</taxon>
    </lineage>
</organism>
<dbReference type="Proteomes" id="UP000284842">
    <property type="component" value="Unassembled WGS sequence"/>
</dbReference>
<keyword evidence="5" id="KW-1185">Reference proteome</keyword>
<dbReference type="OrthoDB" id="10253390at2759"/>
<feature type="domain" description="Methyltransferase" evidence="3">
    <location>
        <begin position="115"/>
        <end position="217"/>
    </location>
</feature>
<evidence type="ECO:0000313" key="4">
    <source>
        <dbReference type="EMBL" id="PPR00108.1"/>
    </source>
</evidence>
<feature type="region of interest" description="Disordered" evidence="1">
    <location>
        <begin position="968"/>
        <end position="995"/>
    </location>
</feature>
<dbReference type="EMBL" id="NHTK01001332">
    <property type="protein sequence ID" value="PPR00108.1"/>
    <property type="molecule type" value="Genomic_DNA"/>
</dbReference>
<evidence type="ECO:0000313" key="5">
    <source>
        <dbReference type="Proteomes" id="UP000284842"/>
    </source>
</evidence>
<feature type="transmembrane region" description="Helical" evidence="2">
    <location>
        <begin position="20"/>
        <end position="39"/>
    </location>
</feature>